<evidence type="ECO:0000256" key="3">
    <source>
        <dbReference type="ARBA" id="ARBA00022723"/>
    </source>
</evidence>
<accession>A0A6I3J783</accession>
<dbReference type="Gene3D" id="3.30.70.20">
    <property type="match status" value="1"/>
</dbReference>
<keyword evidence="6" id="KW-0411">Iron-sulfur</keyword>
<evidence type="ECO:0000256" key="1">
    <source>
        <dbReference type="ARBA" id="ARBA00001927"/>
    </source>
</evidence>
<dbReference type="InterPro" id="IPR017896">
    <property type="entry name" value="4Fe4S_Fe-S-bd"/>
</dbReference>
<keyword evidence="2" id="KW-0813">Transport</keyword>
<dbReference type="Pfam" id="PF13459">
    <property type="entry name" value="Fer4_15"/>
    <property type="match status" value="1"/>
</dbReference>
<dbReference type="InterPro" id="IPR051269">
    <property type="entry name" value="Fe-S_cluster_ET"/>
</dbReference>
<dbReference type="RefSeq" id="WP_154613550.1">
    <property type="nucleotide sequence ID" value="NZ_CP053660.1"/>
</dbReference>
<dbReference type="GO" id="GO:0051538">
    <property type="term" value="F:3 iron, 4 sulfur cluster binding"/>
    <property type="evidence" value="ECO:0007669"/>
    <property type="project" value="UniProtKB-KW"/>
</dbReference>
<dbReference type="GO" id="GO:0046872">
    <property type="term" value="F:metal ion binding"/>
    <property type="evidence" value="ECO:0007669"/>
    <property type="project" value="UniProtKB-KW"/>
</dbReference>
<keyword evidence="7" id="KW-0003">3Fe-4S</keyword>
<dbReference type="PANTHER" id="PTHR36923">
    <property type="entry name" value="FERREDOXIN"/>
    <property type="match status" value="1"/>
</dbReference>
<keyword evidence="3" id="KW-0479">Metal-binding</keyword>
<keyword evidence="9" id="KW-1185">Reference proteome</keyword>
<sequence length="64" mass="6886">MRVLVDTGRCEGYGICVKYAPEVFSLGDDDDWVQLLVEEPAGPVAEKAVKAAKECPMGALTVED</sequence>
<evidence type="ECO:0000313" key="8">
    <source>
        <dbReference type="EMBL" id="MTB93749.1"/>
    </source>
</evidence>
<comment type="caution">
    <text evidence="8">The sequence shown here is derived from an EMBL/GenBank/DDBJ whole genome shotgun (WGS) entry which is preliminary data.</text>
</comment>
<evidence type="ECO:0000256" key="6">
    <source>
        <dbReference type="ARBA" id="ARBA00023014"/>
    </source>
</evidence>
<comment type="cofactor">
    <cofactor evidence="1">
        <name>[3Fe-4S] cluster</name>
        <dbReference type="ChEBI" id="CHEBI:21137"/>
    </cofactor>
</comment>
<proteinExistence type="predicted"/>
<evidence type="ECO:0000256" key="7">
    <source>
        <dbReference type="ARBA" id="ARBA00023291"/>
    </source>
</evidence>
<keyword evidence="4" id="KW-0249">Electron transport</keyword>
<dbReference type="Proteomes" id="UP000433406">
    <property type="component" value="Unassembled WGS sequence"/>
</dbReference>
<keyword evidence="5" id="KW-0408">Iron</keyword>
<name>A0A6I3J783_9ACTN</name>
<evidence type="ECO:0000313" key="9">
    <source>
        <dbReference type="Proteomes" id="UP000433406"/>
    </source>
</evidence>
<evidence type="ECO:0000256" key="5">
    <source>
        <dbReference type="ARBA" id="ARBA00023004"/>
    </source>
</evidence>
<dbReference type="PROSITE" id="PS51379">
    <property type="entry name" value="4FE4S_FER_2"/>
    <property type="match status" value="1"/>
</dbReference>
<organism evidence="8 9">
    <name type="scientific">Nocardioides marmotae</name>
    <dbReference type="NCBI Taxonomy" id="2663857"/>
    <lineage>
        <taxon>Bacteria</taxon>
        <taxon>Bacillati</taxon>
        <taxon>Actinomycetota</taxon>
        <taxon>Actinomycetes</taxon>
        <taxon>Propionibacteriales</taxon>
        <taxon>Nocardioidaceae</taxon>
        <taxon>Nocardioides</taxon>
    </lineage>
</organism>
<dbReference type="EMBL" id="WLCI01000002">
    <property type="protein sequence ID" value="MTB93749.1"/>
    <property type="molecule type" value="Genomic_DNA"/>
</dbReference>
<dbReference type="SUPFAM" id="SSF54862">
    <property type="entry name" value="4Fe-4S ferredoxins"/>
    <property type="match status" value="1"/>
</dbReference>
<dbReference type="PANTHER" id="PTHR36923:SF3">
    <property type="entry name" value="FERREDOXIN"/>
    <property type="match status" value="1"/>
</dbReference>
<gene>
    <name evidence="8" type="ORF">GGQ22_01500</name>
</gene>
<reference evidence="8 9" key="1">
    <citation type="submission" date="2019-10" db="EMBL/GenBank/DDBJ databases">
        <title>Nocardioides novel species isolated from the excrement of Marmot.</title>
        <authorList>
            <person name="Zhang G."/>
        </authorList>
    </citation>
    <scope>NUCLEOTIDE SEQUENCE [LARGE SCALE GENOMIC DNA]</scope>
    <source>
        <strain evidence="9">zg-579</strain>
    </source>
</reference>
<evidence type="ECO:0000256" key="2">
    <source>
        <dbReference type="ARBA" id="ARBA00022448"/>
    </source>
</evidence>
<dbReference type="AlphaFoldDB" id="A0A6I3J783"/>
<protein>
    <submittedName>
        <fullName evidence="8">Ferredoxin</fullName>
    </submittedName>
</protein>
<evidence type="ECO:0000256" key="4">
    <source>
        <dbReference type="ARBA" id="ARBA00022982"/>
    </source>
</evidence>